<sequence>MHPLRLQLPASGNWVTSYSGTVLRCLTLTIEGLRPSLHDPLTGAAAHLPLFPQSLGLWGEEIDPHGLIYGDGATLLYSISIAGAHVVGPRPTARFTAALLRPGDAEWTILERTLEHEYEHRFRTWSPRQPVLSSVTYHDGKILAVMEADQHWRLVTPNSNIARDELVQSQGTPVVQLWFGKSTCYYTYNHILESRGEILWVSINSPEYDKVSVLALEEPLLSELSPLEKMRWVRKDGRSLADRVLFLGTRHSFVVDAGRVPNSHGGCAYFVYQNENVFKYGKRAVFRCNLMNGKTELVQRLPRCWDYKMCLWFNPESVITPPQEITEGSPKQQHQIAPRISSPPRHTIHIERHLVPSLTVLVRNLPSTVKSNQLRLFFNKHGKVSSAEVICYKKTRASQGIAHVTIETTHSHLEDALAALNELVFDGCHLEVSLIKEGQPPQCPRQRR</sequence>
<dbReference type="SUPFAM" id="SSF54928">
    <property type="entry name" value="RNA-binding domain, RBD"/>
    <property type="match status" value="1"/>
</dbReference>
<dbReference type="GO" id="GO:0003723">
    <property type="term" value="F:RNA binding"/>
    <property type="evidence" value="ECO:0007669"/>
    <property type="project" value="UniProtKB-UniRule"/>
</dbReference>
<reference evidence="2" key="1">
    <citation type="submission" date="2015-06" db="UniProtKB">
        <authorList>
            <consortium name="EnsemblPlants"/>
        </authorList>
    </citation>
    <scope>IDENTIFICATION</scope>
</reference>
<dbReference type="AlphaFoldDB" id="R7WCD7"/>
<keyword evidence="1" id="KW-0694">RNA-binding</keyword>
<protein>
    <submittedName>
        <fullName evidence="2">28 kDa ribonucleoprotein, chloroplastic</fullName>
    </submittedName>
</protein>
<name>R7WCD7_AEGTA</name>
<dbReference type="PANTHER" id="PTHR33110:SF139">
    <property type="entry name" value="RRM DOMAIN-CONTAINING PROTEIN"/>
    <property type="match status" value="1"/>
</dbReference>
<dbReference type="InterPro" id="IPR012677">
    <property type="entry name" value="Nucleotide-bd_a/b_plait_sf"/>
</dbReference>
<dbReference type="Pfam" id="PF03478">
    <property type="entry name" value="Beta-prop_KIB1-4"/>
    <property type="match status" value="1"/>
</dbReference>
<accession>R7WCD7</accession>
<proteinExistence type="predicted"/>
<evidence type="ECO:0000256" key="1">
    <source>
        <dbReference type="PROSITE-ProRule" id="PRU00176"/>
    </source>
</evidence>
<dbReference type="InterPro" id="IPR035979">
    <property type="entry name" value="RBD_domain_sf"/>
</dbReference>
<dbReference type="CDD" id="cd00590">
    <property type="entry name" value="RRM_SF"/>
    <property type="match status" value="1"/>
</dbReference>
<evidence type="ECO:0000313" key="2">
    <source>
        <dbReference type="EnsemblPlants" id="EMT16149"/>
    </source>
</evidence>
<dbReference type="Gene3D" id="3.30.70.330">
    <property type="match status" value="1"/>
</dbReference>
<dbReference type="PANTHER" id="PTHR33110">
    <property type="entry name" value="F-BOX/KELCH-REPEAT PROTEIN-RELATED"/>
    <property type="match status" value="1"/>
</dbReference>
<organism evidence="2">
    <name type="scientific">Aegilops tauschii</name>
    <name type="common">Tausch's goatgrass</name>
    <name type="synonym">Aegilops squarrosa</name>
    <dbReference type="NCBI Taxonomy" id="37682"/>
    <lineage>
        <taxon>Eukaryota</taxon>
        <taxon>Viridiplantae</taxon>
        <taxon>Streptophyta</taxon>
        <taxon>Embryophyta</taxon>
        <taxon>Tracheophyta</taxon>
        <taxon>Spermatophyta</taxon>
        <taxon>Magnoliopsida</taxon>
        <taxon>Liliopsida</taxon>
        <taxon>Poales</taxon>
        <taxon>Poaceae</taxon>
        <taxon>BOP clade</taxon>
        <taxon>Pooideae</taxon>
        <taxon>Triticodae</taxon>
        <taxon>Triticeae</taxon>
        <taxon>Triticinae</taxon>
        <taxon>Aegilops</taxon>
    </lineage>
</organism>
<dbReference type="SMART" id="SM00360">
    <property type="entry name" value="RRM"/>
    <property type="match status" value="1"/>
</dbReference>
<dbReference type="EnsemblPlants" id="EMT16149">
    <property type="protein sequence ID" value="EMT16149"/>
    <property type="gene ID" value="F775_20930"/>
</dbReference>
<dbReference type="Pfam" id="PF00076">
    <property type="entry name" value="RRM_1"/>
    <property type="match status" value="1"/>
</dbReference>
<dbReference type="PROSITE" id="PS50102">
    <property type="entry name" value="RRM"/>
    <property type="match status" value="1"/>
</dbReference>
<dbReference type="InterPro" id="IPR000504">
    <property type="entry name" value="RRM_dom"/>
</dbReference>
<dbReference type="InterPro" id="IPR005174">
    <property type="entry name" value="KIB1-4_b-propeller"/>
</dbReference>